<dbReference type="Pfam" id="PF01345">
    <property type="entry name" value="DUF11"/>
    <property type="match status" value="6"/>
</dbReference>
<gene>
    <name evidence="7" type="ORF">QTN89_14500</name>
</gene>
<feature type="compositionally biased region" description="Acidic residues" evidence="4">
    <location>
        <begin position="465"/>
        <end position="475"/>
    </location>
</feature>
<feature type="region of interest" description="Disordered" evidence="4">
    <location>
        <begin position="454"/>
        <end position="479"/>
    </location>
</feature>
<dbReference type="Gene3D" id="2.60.40.740">
    <property type="match status" value="1"/>
</dbReference>
<evidence type="ECO:0000259" key="6">
    <source>
        <dbReference type="Pfam" id="PF17210"/>
    </source>
</evidence>
<dbReference type="NCBIfam" id="TIGR01451">
    <property type="entry name" value="B_ant_repeat"/>
    <property type="match status" value="6"/>
</dbReference>
<feature type="domain" description="SD-repeat containing protein B" evidence="6">
    <location>
        <begin position="364"/>
        <end position="466"/>
    </location>
</feature>
<evidence type="ECO:0000256" key="4">
    <source>
        <dbReference type="SAM" id="MobiDB-lite"/>
    </source>
</evidence>
<feature type="domain" description="DUF11" evidence="5">
    <location>
        <begin position="648"/>
        <end position="771"/>
    </location>
</feature>
<comment type="caution">
    <text evidence="7">The sequence shown here is derived from an EMBL/GenBank/DDBJ whole genome shotgun (WGS) entry which is preliminary data.</text>
</comment>
<evidence type="ECO:0000313" key="7">
    <source>
        <dbReference type="EMBL" id="MDM4016653.1"/>
    </source>
</evidence>
<protein>
    <submittedName>
        <fullName evidence="7">SdrD B-like domain-containing protein</fullName>
    </submittedName>
</protein>
<dbReference type="InterPro" id="IPR051172">
    <property type="entry name" value="Chlamydia_OmcB"/>
</dbReference>
<organism evidence="7 8">
    <name type="scientific">Roseiconus lacunae</name>
    <dbReference type="NCBI Taxonomy" id="2605694"/>
    <lineage>
        <taxon>Bacteria</taxon>
        <taxon>Pseudomonadati</taxon>
        <taxon>Planctomycetota</taxon>
        <taxon>Planctomycetia</taxon>
        <taxon>Pirellulales</taxon>
        <taxon>Pirellulaceae</taxon>
        <taxon>Roseiconus</taxon>
    </lineage>
</organism>
<dbReference type="InterPro" id="IPR047589">
    <property type="entry name" value="DUF11_rpt"/>
</dbReference>
<feature type="domain" description="DUF11" evidence="5">
    <location>
        <begin position="904"/>
        <end position="1026"/>
    </location>
</feature>
<proteinExistence type="predicted"/>
<feature type="domain" description="DUF11" evidence="5">
    <location>
        <begin position="1158"/>
        <end position="1275"/>
    </location>
</feature>
<accession>A0ABT7PJI7</accession>
<feature type="domain" description="DUF11" evidence="5">
    <location>
        <begin position="1034"/>
        <end position="1149"/>
    </location>
</feature>
<feature type="domain" description="DUF11" evidence="5">
    <location>
        <begin position="521"/>
        <end position="640"/>
    </location>
</feature>
<evidence type="ECO:0000256" key="1">
    <source>
        <dbReference type="ARBA" id="ARBA00004613"/>
    </source>
</evidence>
<dbReference type="Gene3D" id="2.60.40.1170">
    <property type="entry name" value="Mu homology domain, subdomain B"/>
    <property type="match status" value="1"/>
</dbReference>
<keyword evidence="2" id="KW-0964">Secreted</keyword>
<sequence length="1408" mass="143219">MVWQRMIQRLTGRNRRAVEERSRRRTLKLETLTKRQLLASDIGAVTGVAYTDLTGNGLTADDPRLEGVTVELYSDTNANNTYDAGVDTLVDTDTTDTAVDPVPGQYRFDDLAAGTYFVVQASAGASITAPNASMVTVTADDADGDTIVTIDDFTTGAQLIAATGGATELGSQSAANALGGSRDVELIHTNGSGNTTFQVDNGTELLSLSTGGGATSQATVEYDGADATFGLNVPPGFSPIASLAGGTAGGAVPTNTGIEILGRAENQPETMTVIVFSSATEASEIDITIPQDPTLQTVFVDFTDVGWGTSGFAGVTNPADFNSVIAIRATATVTLADNDIFFSVVESRGPDPIEVNLSNTQLLQLGGTVFEDLGGGADSNNGTLDGTESGLAGITVDLYEEPGGGGAIDPSTQVAVATTTTDGSGNYVFTDLDAGNYLVVIPDGQFAGGQPLFGYATSTGNDPAPDPDDDVDSDDNGSLSAGIGIVTQEITLVAGSEPNNDGDTDVNTNFTLDIGVTPTIDLEITKTLDAAASTLNAGGQAFFDITFTNNGPLDATNVVISDSIPAGMTIDQASSNFGTYTPTIVGQDITVPIGALAVSASDTIRIAVDIDAGQTAPLTNTATIAGDQVETDDSNNSDSAVATLDIADLSITKSDNTASSVVAGEQFTYTITVTNDGPDTATGIVVTDNLPSDLSYVSGSFTTGSGTITETPASSGQLTINVDDLADQASAVIDIVVMVASDAGASIVNTATVVGAPDIDPDDSDNTATETTPVVRNVDVGVTKTTADTAVAGSSITYTFTVTNDGPGDARGVTVTDTLDTALTFSSFDAGTSGVTINQSGQDLTFDVGTLTDGQSETFTITVDIASSATGTLNNQADITTTDTDIDSSNDSDDVDVTVNRTTDLILTKSVDLATATPGDDTLTYSFEIEHDTDSISDSGVVTFTDVLPAGLTLGQISAPNATSQGYDSGSRTITIVFDPIAIGSTETFTFTATVDEDATGTIDNSGSISVTGGDIDSSNDTDNAQTALSPEFDVTLTKTADDTAPASGTNVTYTIELTNDGPSTATGVVLTDDIPAGMTFVSGTLDGQAATSDGTTVTFPAITLDDDETISATLVFTVDASANGTITNTASVAADTGETDTSNNTASEDITATPQADLEVTKSVDLSTAQAGDTLVYTITVTNSGVSPAENVTAEDTLPTGLTFVSANTPGGETVTNNGQDVTVDIGDIAASGSFTFTINATVDAAAPSSVTNSVSVETTTGETDLTNNSATAATTIEAFQSSISGVVYVDTNNNGVQDSGEAGISGVTITLTGTDVFNQPVSRVVTTNDDGEYLFSQLGAGTYDLTQTQPEDYVDGQETAGTGATATINQNAFNDLTFDDSPGTASGFNFGEVAAVLSKRRFLASS</sequence>
<dbReference type="Proteomes" id="UP001239462">
    <property type="component" value="Unassembled WGS sequence"/>
</dbReference>
<name>A0ABT7PJI7_9BACT</name>
<comment type="subcellular location">
    <subcellularLocation>
        <location evidence="1">Secreted</location>
    </subcellularLocation>
</comment>
<keyword evidence="3" id="KW-0732">Signal</keyword>
<feature type="domain" description="SD-repeat containing protein B" evidence="6">
    <location>
        <begin position="1284"/>
        <end position="1373"/>
    </location>
</feature>
<dbReference type="SUPFAM" id="SSF117074">
    <property type="entry name" value="Hypothetical protein PA1324"/>
    <property type="match status" value="3"/>
</dbReference>
<keyword evidence="8" id="KW-1185">Reference proteome</keyword>
<dbReference type="RefSeq" id="WP_289164293.1">
    <property type="nucleotide sequence ID" value="NZ_JASZZN010000009.1"/>
</dbReference>
<dbReference type="InterPro" id="IPR033764">
    <property type="entry name" value="Sdr_B"/>
</dbReference>
<feature type="domain" description="DUF11" evidence="5">
    <location>
        <begin position="779"/>
        <end position="897"/>
    </location>
</feature>
<dbReference type="EMBL" id="JASZZN010000009">
    <property type="protein sequence ID" value="MDM4016653.1"/>
    <property type="molecule type" value="Genomic_DNA"/>
</dbReference>
<evidence type="ECO:0000256" key="2">
    <source>
        <dbReference type="ARBA" id="ARBA00022525"/>
    </source>
</evidence>
<dbReference type="PANTHER" id="PTHR34819:SF3">
    <property type="entry name" value="CELL SURFACE PROTEIN"/>
    <property type="match status" value="1"/>
</dbReference>
<evidence type="ECO:0000313" key="8">
    <source>
        <dbReference type="Proteomes" id="UP001239462"/>
    </source>
</evidence>
<dbReference type="PANTHER" id="PTHR34819">
    <property type="entry name" value="LARGE CYSTEINE-RICH PERIPLASMIC PROTEIN OMCB"/>
    <property type="match status" value="1"/>
</dbReference>
<reference evidence="7 8" key="1">
    <citation type="submission" date="2023-06" db="EMBL/GenBank/DDBJ databases">
        <title>Roseiconus lacunae JC819 isolated from Gulf of Mannar region, Tamil Nadu.</title>
        <authorList>
            <person name="Pk S."/>
            <person name="Ch S."/>
            <person name="Ch V.R."/>
        </authorList>
    </citation>
    <scope>NUCLEOTIDE SEQUENCE [LARGE SCALE GENOMIC DNA]</scope>
    <source>
        <strain evidence="7 8">JC819</strain>
    </source>
</reference>
<dbReference type="Gene3D" id="2.60.40.10">
    <property type="entry name" value="Immunoglobulins"/>
    <property type="match status" value="5"/>
</dbReference>
<evidence type="ECO:0000259" key="5">
    <source>
        <dbReference type="Pfam" id="PF01345"/>
    </source>
</evidence>
<dbReference type="InterPro" id="IPR013783">
    <property type="entry name" value="Ig-like_fold"/>
</dbReference>
<dbReference type="InterPro" id="IPR001434">
    <property type="entry name" value="OmcB-like_DUF11"/>
</dbReference>
<evidence type="ECO:0000256" key="3">
    <source>
        <dbReference type="ARBA" id="ARBA00022729"/>
    </source>
</evidence>
<dbReference type="Pfam" id="PF17210">
    <property type="entry name" value="SdrD_B"/>
    <property type="match status" value="2"/>
</dbReference>